<accession>A0A259TXK5</accession>
<sequence>MRIVLFALFLAAAPAYGQARTKGFSITPRLYGASFTVDDAGDEVDGGGGLGLRLGYGFSKTVTAFVALEGAGIDAEGGPFENINDEYALGAFDIGAQFSFLPSNSINPFVRVGLNGTAAVFDVEGLDSDDDPEIAGGGLTLGAGAEFFLSRSLAIEAALDLSGGQINTFRIGNVQFNDLDGSDYGAGRLGVGLVWRP</sequence>
<reference evidence="4 5" key="1">
    <citation type="submission" date="2016-11" db="EMBL/GenBank/DDBJ databases">
        <title>Study of marine rhodopsin-containing bacteria.</title>
        <authorList>
            <person name="Yoshizawa S."/>
            <person name="Kumagai Y."/>
            <person name="Kogure K."/>
        </authorList>
    </citation>
    <scope>NUCLEOTIDE SEQUENCE [LARGE SCALE GENOMIC DNA]</scope>
    <source>
        <strain evidence="4 5">SG-29</strain>
    </source>
</reference>
<dbReference type="InterPro" id="IPR027385">
    <property type="entry name" value="Beta-barrel_OMP"/>
</dbReference>
<dbReference type="InParanoid" id="A0A259TXK5"/>
<protein>
    <recommendedName>
        <fullName evidence="3">Outer membrane protein beta-barrel domain-containing protein</fullName>
    </recommendedName>
</protein>
<keyword evidence="1 2" id="KW-0732">Signal</keyword>
<feature type="chain" id="PRO_5013328598" description="Outer membrane protein beta-barrel domain-containing protein" evidence="2">
    <location>
        <begin position="20"/>
        <end position="197"/>
    </location>
</feature>
<evidence type="ECO:0000259" key="3">
    <source>
        <dbReference type="Pfam" id="PF13505"/>
    </source>
</evidence>
<evidence type="ECO:0000313" key="4">
    <source>
        <dbReference type="EMBL" id="OZC02479.1"/>
    </source>
</evidence>
<evidence type="ECO:0000313" key="5">
    <source>
        <dbReference type="Proteomes" id="UP000216446"/>
    </source>
</evidence>
<feature type="domain" description="Outer membrane protein beta-barrel" evidence="3">
    <location>
        <begin position="4"/>
        <end position="196"/>
    </location>
</feature>
<comment type="caution">
    <text evidence="4">The sequence shown here is derived from an EMBL/GenBank/DDBJ whole genome shotgun (WGS) entry which is preliminary data.</text>
</comment>
<name>A0A259TXK5_9BACT</name>
<gene>
    <name evidence="4" type="ORF">BSZ36_05490</name>
</gene>
<dbReference type="EMBL" id="MQWB01000001">
    <property type="protein sequence ID" value="OZC02479.1"/>
    <property type="molecule type" value="Genomic_DNA"/>
</dbReference>
<dbReference type="AlphaFoldDB" id="A0A259TXK5"/>
<dbReference type="RefSeq" id="WP_179271033.1">
    <property type="nucleotide sequence ID" value="NZ_MQWB01000001.1"/>
</dbReference>
<dbReference type="Gene3D" id="2.40.160.20">
    <property type="match status" value="1"/>
</dbReference>
<feature type="signal peptide" evidence="2">
    <location>
        <begin position="1"/>
        <end position="19"/>
    </location>
</feature>
<organism evidence="4 5">
    <name type="scientific">Rubricoccus marinus</name>
    <dbReference type="NCBI Taxonomy" id="716817"/>
    <lineage>
        <taxon>Bacteria</taxon>
        <taxon>Pseudomonadati</taxon>
        <taxon>Rhodothermota</taxon>
        <taxon>Rhodothermia</taxon>
        <taxon>Rhodothermales</taxon>
        <taxon>Rubricoccaceae</taxon>
        <taxon>Rubricoccus</taxon>
    </lineage>
</organism>
<dbReference type="Proteomes" id="UP000216446">
    <property type="component" value="Unassembled WGS sequence"/>
</dbReference>
<dbReference type="Pfam" id="PF13505">
    <property type="entry name" value="OMP_b-brl"/>
    <property type="match status" value="1"/>
</dbReference>
<dbReference type="InterPro" id="IPR011250">
    <property type="entry name" value="OMP/PagP_B-barrel"/>
</dbReference>
<evidence type="ECO:0000256" key="1">
    <source>
        <dbReference type="ARBA" id="ARBA00022729"/>
    </source>
</evidence>
<keyword evidence="5" id="KW-1185">Reference proteome</keyword>
<proteinExistence type="predicted"/>
<evidence type="ECO:0000256" key="2">
    <source>
        <dbReference type="SAM" id="SignalP"/>
    </source>
</evidence>
<dbReference type="SUPFAM" id="SSF56925">
    <property type="entry name" value="OMPA-like"/>
    <property type="match status" value="1"/>
</dbReference>